<dbReference type="KEGG" id="lfa:LFA_1880"/>
<dbReference type="HOGENOM" id="CLU_2585368_0_0_6"/>
<sequence length="80" mass="9425">MRQYQVMENSTMHPELGAKYPEIRTYDAYGVDDSSELVTLDITPQGFHAMILSPGKSPIFIDPLKREDTQYYMVYSWYFF</sequence>
<name>A0A098G701_9GAMM</name>
<dbReference type="EMBL" id="LN614827">
    <property type="protein sequence ID" value="CEG57275.1"/>
    <property type="molecule type" value="Genomic_DNA"/>
</dbReference>
<accession>A0A098G701</accession>
<dbReference type="OrthoDB" id="5242130at2"/>
<dbReference type="RefSeq" id="WP_045095799.1">
    <property type="nucleotide sequence ID" value="NZ_LN614827.1"/>
</dbReference>
<dbReference type="STRING" id="1212491.LFA_1880"/>
<proteinExistence type="predicted"/>
<dbReference type="Proteomes" id="UP000032430">
    <property type="component" value="Chromosome I"/>
</dbReference>
<evidence type="ECO:0000313" key="2">
    <source>
        <dbReference type="Proteomes" id="UP000032430"/>
    </source>
</evidence>
<dbReference type="AlphaFoldDB" id="A0A098G701"/>
<gene>
    <name evidence="1" type="ORF">LFA_1880</name>
</gene>
<evidence type="ECO:0000313" key="1">
    <source>
        <dbReference type="EMBL" id="CEG57275.1"/>
    </source>
</evidence>
<protein>
    <submittedName>
        <fullName evidence="1">Uncharacterized protein</fullName>
    </submittedName>
</protein>
<keyword evidence="2" id="KW-1185">Reference proteome</keyword>
<reference evidence="2" key="1">
    <citation type="submission" date="2014-09" db="EMBL/GenBank/DDBJ databases">
        <authorList>
            <person name="Gomez-Valero L."/>
        </authorList>
    </citation>
    <scope>NUCLEOTIDE SEQUENCE [LARGE SCALE GENOMIC DNA]</scope>
    <source>
        <strain evidence="2">ATCC700992</strain>
    </source>
</reference>
<organism evidence="1 2">
    <name type="scientific">Legionella fallonii LLAP-10</name>
    <dbReference type="NCBI Taxonomy" id="1212491"/>
    <lineage>
        <taxon>Bacteria</taxon>
        <taxon>Pseudomonadati</taxon>
        <taxon>Pseudomonadota</taxon>
        <taxon>Gammaproteobacteria</taxon>
        <taxon>Legionellales</taxon>
        <taxon>Legionellaceae</taxon>
        <taxon>Legionella</taxon>
    </lineage>
</organism>